<dbReference type="EMBL" id="DF970160">
    <property type="protein sequence ID" value="GAP65409.1"/>
    <property type="molecule type" value="Genomic_DNA"/>
</dbReference>
<dbReference type="InterPro" id="IPR036390">
    <property type="entry name" value="WH_DNA-bd_sf"/>
</dbReference>
<dbReference type="OrthoDB" id="570111at2"/>
<evidence type="ECO:0000256" key="2">
    <source>
        <dbReference type="ARBA" id="ARBA00023015"/>
    </source>
</evidence>
<dbReference type="PANTHER" id="PTHR30537">
    <property type="entry name" value="HTH-TYPE TRANSCRIPTIONAL REGULATOR"/>
    <property type="match status" value="1"/>
</dbReference>
<dbReference type="Pfam" id="PF00126">
    <property type="entry name" value="HTH_1"/>
    <property type="match status" value="1"/>
</dbReference>
<dbReference type="SUPFAM" id="SSF46785">
    <property type="entry name" value="Winged helix' DNA-binding domain"/>
    <property type="match status" value="1"/>
</dbReference>
<dbReference type="InterPro" id="IPR036388">
    <property type="entry name" value="WH-like_DNA-bd_sf"/>
</dbReference>
<dbReference type="PROSITE" id="PS50931">
    <property type="entry name" value="HTH_LYSR"/>
    <property type="match status" value="1"/>
</dbReference>
<sequence>MRDWNDLRYLLAIARGGSLAAAARALGVNHSTVFRRLNAFERALGVRLFERLPEGYVLTAAGEGVRRQAEQAEAALLALERTAAGGDYRLSGDIRMTTAANLAHDYVAPAVAAFRGRYPDIRVEIAVSDHDFDLNRREADLALRATAQPPEFLVGRRIATLRWHVCASPAYLQRHGRPRNVDELAQHAQIGADDAFARIGVFAWQRRAVPPERIVVRANELNTMAALAEAGVGLALLPSDQVRSGLVRLFALDAAFDGALWLLTHPDLRHAARIRAFADFLHERLRADPRLADASPAPATASTRARRPARTRGP</sequence>
<dbReference type="GO" id="GO:0003700">
    <property type="term" value="F:DNA-binding transcription factor activity"/>
    <property type="evidence" value="ECO:0007669"/>
    <property type="project" value="InterPro"/>
</dbReference>
<dbReference type="CDD" id="cd08422">
    <property type="entry name" value="PBP2_CrgA_like"/>
    <property type="match status" value="1"/>
</dbReference>
<feature type="compositionally biased region" description="Basic residues" evidence="5">
    <location>
        <begin position="304"/>
        <end position="314"/>
    </location>
</feature>
<dbReference type="STRING" id="1475481.GCA_000953855_00708"/>
<feature type="compositionally biased region" description="Low complexity" evidence="5">
    <location>
        <begin position="294"/>
        <end position="303"/>
    </location>
</feature>
<dbReference type="InterPro" id="IPR058163">
    <property type="entry name" value="LysR-type_TF_proteobact-type"/>
</dbReference>
<dbReference type="Pfam" id="PF03466">
    <property type="entry name" value="LysR_substrate"/>
    <property type="match status" value="1"/>
</dbReference>
<evidence type="ECO:0000313" key="9">
    <source>
        <dbReference type="Proteomes" id="UP000253740"/>
    </source>
</evidence>
<dbReference type="Gene3D" id="1.10.10.10">
    <property type="entry name" value="Winged helix-like DNA-binding domain superfamily/Winged helix DNA-binding domain"/>
    <property type="match status" value="1"/>
</dbReference>
<evidence type="ECO:0000259" key="6">
    <source>
        <dbReference type="PROSITE" id="PS50931"/>
    </source>
</evidence>
<dbReference type="AlphaFoldDB" id="A0A0K8QKP8"/>
<keyword evidence="3" id="KW-0238">DNA-binding</keyword>
<gene>
    <name evidence="7" type="ORF">MBSD_0189</name>
    <name evidence="8" type="ORF">MBSD_n0698</name>
</gene>
<evidence type="ECO:0000313" key="8">
    <source>
        <dbReference type="EMBL" id="GAP65409.1"/>
    </source>
</evidence>
<feature type="region of interest" description="Disordered" evidence="5">
    <location>
        <begin position="291"/>
        <end position="314"/>
    </location>
</feature>
<evidence type="ECO:0000256" key="4">
    <source>
        <dbReference type="ARBA" id="ARBA00023163"/>
    </source>
</evidence>
<organism evidence="8">
    <name type="scientific">Mizugakiibacter sediminis</name>
    <dbReference type="NCBI Taxonomy" id="1475481"/>
    <lineage>
        <taxon>Bacteria</taxon>
        <taxon>Pseudomonadati</taxon>
        <taxon>Pseudomonadota</taxon>
        <taxon>Gammaproteobacteria</taxon>
        <taxon>Lysobacterales</taxon>
        <taxon>Rhodanobacteraceae</taxon>
        <taxon>Mizugakiibacter</taxon>
    </lineage>
</organism>
<keyword evidence="9" id="KW-1185">Reference proteome</keyword>
<evidence type="ECO:0000313" key="7">
    <source>
        <dbReference type="EMBL" id="GAN43680.1"/>
    </source>
</evidence>
<reference evidence="7" key="1">
    <citation type="submission" date="2015-03" db="EMBL/GenBank/DDBJ databases">
        <title>Draft genome sequence of Mizugakiibacter sediminis skMP5.</title>
        <authorList>
            <person name="Watanabe T."/>
            <person name="Kojima H."/>
            <person name="Fukui M."/>
        </authorList>
    </citation>
    <scope>NUCLEOTIDE SEQUENCE</scope>
    <source>
        <strain evidence="7">SkMP5</strain>
    </source>
</reference>
<evidence type="ECO:0000256" key="3">
    <source>
        <dbReference type="ARBA" id="ARBA00023125"/>
    </source>
</evidence>
<dbReference type="InterPro" id="IPR005119">
    <property type="entry name" value="LysR_subst-bd"/>
</dbReference>
<evidence type="ECO:0000256" key="1">
    <source>
        <dbReference type="ARBA" id="ARBA00009437"/>
    </source>
</evidence>
<protein>
    <submittedName>
        <fullName evidence="7 8">Transcriptional regulator</fullName>
    </submittedName>
</protein>
<keyword evidence="2" id="KW-0805">Transcription regulation</keyword>
<proteinExistence type="inferred from homology"/>
<dbReference type="HOGENOM" id="CLU_039613_2_1_6"/>
<comment type="similarity">
    <text evidence="1">Belongs to the LysR transcriptional regulatory family.</text>
</comment>
<name>A0A0K8QKP8_9GAMM</name>
<evidence type="ECO:0000256" key="5">
    <source>
        <dbReference type="SAM" id="MobiDB-lite"/>
    </source>
</evidence>
<feature type="domain" description="HTH lysR-type" evidence="6">
    <location>
        <begin position="1"/>
        <end position="59"/>
    </location>
</feature>
<dbReference type="GO" id="GO:0043565">
    <property type="term" value="F:sequence-specific DNA binding"/>
    <property type="evidence" value="ECO:0007669"/>
    <property type="project" value="TreeGrafter"/>
</dbReference>
<dbReference type="Proteomes" id="UP000253740">
    <property type="component" value="Unassembled WGS sequence"/>
</dbReference>
<keyword evidence="4" id="KW-0804">Transcription</keyword>
<dbReference type="EMBL" id="DF952378">
    <property type="protein sequence ID" value="GAN43680.1"/>
    <property type="molecule type" value="Genomic_DNA"/>
</dbReference>
<dbReference type="PANTHER" id="PTHR30537:SF3">
    <property type="entry name" value="TRANSCRIPTIONAL REGULATORY PROTEIN"/>
    <property type="match status" value="1"/>
</dbReference>
<dbReference type="RefSeq" id="WP_062535147.1">
    <property type="nucleotide sequence ID" value="NZ_DF970160.1"/>
</dbReference>
<dbReference type="InterPro" id="IPR000847">
    <property type="entry name" value="LysR_HTH_N"/>
</dbReference>
<reference evidence="8" key="2">
    <citation type="submission" date="2015-08" db="EMBL/GenBank/DDBJ databases">
        <title>Complete DNA Sequence of Pseudomonas syringae pv. actinidiae, the Causal Agent of Kiwifruit Canker Disease.</title>
        <authorList>
            <person name="Rikkerink E.H.A."/>
            <person name="Fineran P.C."/>
        </authorList>
    </citation>
    <scope>NUCLEOTIDE SEQUENCE</scope>
    <source>
        <strain evidence="8">SkMP5</strain>
    </source>
</reference>
<accession>A0A0K8QKP8</accession>
<dbReference type="SUPFAM" id="SSF53850">
    <property type="entry name" value="Periplasmic binding protein-like II"/>
    <property type="match status" value="1"/>
</dbReference>
<dbReference type="GO" id="GO:0006351">
    <property type="term" value="P:DNA-templated transcription"/>
    <property type="evidence" value="ECO:0007669"/>
    <property type="project" value="TreeGrafter"/>
</dbReference>
<dbReference type="Gene3D" id="3.40.190.290">
    <property type="match status" value="1"/>
</dbReference>